<evidence type="ECO:0000256" key="6">
    <source>
        <dbReference type="ARBA" id="ARBA00023163"/>
    </source>
</evidence>
<dbReference type="Gene3D" id="3.30.450.40">
    <property type="match status" value="1"/>
</dbReference>
<evidence type="ECO:0000313" key="9">
    <source>
        <dbReference type="Proteomes" id="UP001315686"/>
    </source>
</evidence>
<dbReference type="PANTHER" id="PTHR32071">
    <property type="entry name" value="TRANSCRIPTIONAL REGULATORY PROTEIN"/>
    <property type="match status" value="1"/>
</dbReference>
<dbReference type="InterPro" id="IPR009057">
    <property type="entry name" value="Homeodomain-like_sf"/>
</dbReference>
<evidence type="ECO:0000256" key="5">
    <source>
        <dbReference type="ARBA" id="ARBA00023125"/>
    </source>
</evidence>
<dbReference type="Pfam" id="PF25601">
    <property type="entry name" value="AAA_lid_14"/>
    <property type="match status" value="1"/>
</dbReference>
<dbReference type="Pfam" id="PF02954">
    <property type="entry name" value="HTH_8"/>
    <property type="match status" value="1"/>
</dbReference>
<evidence type="ECO:0000256" key="4">
    <source>
        <dbReference type="ARBA" id="ARBA00023015"/>
    </source>
</evidence>
<dbReference type="EMBL" id="JADQAZ010000002">
    <property type="protein sequence ID" value="MBT0958422.1"/>
    <property type="molecule type" value="Genomic_DNA"/>
</dbReference>
<gene>
    <name evidence="8" type="ORF">IV417_13615</name>
</gene>
<proteinExistence type="predicted"/>
<dbReference type="GO" id="GO:0005524">
    <property type="term" value="F:ATP binding"/>
    <property type="evidence" value="ECO:0007669"/>
    <property type="project" value="UniProtKB-KW"/>
</dbReference>
<keyword evidence="9" id="KW-1185">Reference proteome</keyword>
<accession>A0AAP2G8Y2</accession>
<evidence type="ECO:0000259" key="7">
    <source>
        <dbReference type="PROSITE" id="PS50045"/>
    </source>
</evidence>
<dbReference type="InterPro" id="IPR029016">
    <property type="entry name" value="GAF-like_dom_sf"/>
</dbReference>
<feature type="domain" description="Sigma-54 factor interaction" evidence="7">
    <location>
        <begin position="316"/>
        <end position="537"/>
    </location>
</feature>
<keyword evidence="4" id="KW-0805">Transcription regulation</keyword>
<evidence type="ECO:0000256" key="3">
    <source>
        <dbReference type="ARBA" id="ARBA00023012"/>
    </source>
</evidence>
<dbReference type="GO" id="GO:0043565">
    <property type="term" value="F:sequence-specific DNA binding"/>
    <property type="evidence" value="ECO:0007669"/>
    <property type="project" value="InterPro"/>
</dbReference>
<keyword evidence="1" id="KW-0547">Nucleotide-binding</keyword>
<dbReference type="SUPFAM" id="SSF46689">
    <property type="entry name" value="Homeodomain-like"/>
    <property type="match status" value="1"/>
</dbReference>
<dbReference type="Gene3D" id="1.10.8.60">
    <property type="match status" value="1"/>
</dbReference>
<evidence type="ECO:0000256" key="2">
    <source>
        <dbReference type="ARBA" id="ARBA00022840"/>
    </source>
</evidence>
<dbReference type="InterPro" id="IPR002078">
    <property type="entry name" value="Sigma_54_int"/>
</dbReference>
<dbReference type="GO" id="GO:0006355">
    <property type="term" value="P:regulation of DNA-templated transcription"/>
    <property type="evidence" value="ECO:0007669"/>
    <property type="project" value="InterPro"/>
</dbReference>
<evidence type="ECO:0000256" key="1">
    <source>
        <dbReference type="ARBA" id="ARBA00022741"/>
    </source>
</evidence>
<dbReference type="AlphaFoldDB" id="A0AAP2G8Y2"/>
<name>A0AAP2G8Y2_9RHOB</name>
<comment type="caution">
    <text evidence="8">The sequence shown here is derived from an EMBL/GenBank/DDBJ whole genome shotgun (WGS) entry which is preliminary data.</text>
</comment>
<dbReference type="PROSITE" id="PS50045">
    <property type="entry name" value="SIGMA54_INTERACT_4"/>
    <property type="match status" value="1"/>
</dbReference>
<dbReference type="Proteomes" id="UP001315686">
    <property type="component" value="Unassembled WGS sequence"/>
</dbReference>
<protein>
    <submittedName>
        <fullName evidence="8">Sigma-54-dependent Fis family transcriptional regulator</fullName>
    </submittedName>
</protein>
<dbReference type="Gene3D" id="3.40.50.300">
    <property type="entry name" value="P-loop containing nucleotide triphosphate hydrolases"/>
    <property type="match status" value="1"/>
</dbReference>
<keyword evidence="2" id="KW-0067">ATP-binding</keyword>
<sequence>MGGFITSNHRDAIAASWDRCARQYNLRHDAGQPILRLQSSEVAPRLEQIVESTGGRQGFFQHLASVAGEIGHCLVVTDADGVSVRIEHSGVTNGSDGWNGIALGSCWDERLAGTNGVSMALRTGQAVTVRGADHYFSTLRQFACTGVPVLDANGGMIGAINLVSVDRGNRADYLFSQQLLAKTAHCIQRNLFEKEFNDAMLVTVSRGGRDHLLSEDALVAVNEAGMIIGATSTVSACLDGANAASLKGQAFEAIFNVDSNRLVNVPERVLSMPRNHGAAVNLTVALPRMESPGRVPKPQPPIPARKRRLPPSLQQLATGSHSMAAACRRAQQMLGNTAMLHLEGETGTGKSALVAALLHADALGAQVFDLDCATLGDSNADRDHMRMVIEQARVVASMPYRKGAPTTLVFDNVDEMPRAAQAELRRFLNEREKHRHQGDDLGQNSRLRVVSTSRIPLIDAVNTAQFRDDLYYLLTGSKVFLPPLRMREHPEVLAQALCAQLDGRTITFSPEAKDALCHLPFYGNVREMRSVLQNALATAQGNRINLLDLQQAAMAAPLPGLNLASACATVPATPMPTYDERSMILDALANSRWNVSEAARVLGMGRATINRKLKRYEIRRPT</sequence>
<dbReference type="Gene3D" id="1.10.10.60">
    <property type="entry name" value="Homeodomain-like"/>
    <property type="match status" value="1"/>
</dbReference>
<dbReference type="CDD" id="cd00009">
    <property type="entry name" value="AAA"/>
    <property type="match status" value="1"/>
</dbReference>
<dbReference type="InterPro" id="IPR058031">
    <property type="entry name" value="AAA_lid_NorR"/>
</dbReference>
<dbReference type="PRINTS" id="PR01590">
    <property type="entry name" value="HTHFIS"/>
</dbReference>
<dbReference type="GO" id="GO:0000160">
    <property type="term" value="P:phosphorelay signal transduction system"/>
    <property type="evidence" value="ECO:0007669"/>
    <property type="project" value="UniProtKB-KW"/>
</dbReference>
<reference evidence="8 9" key="1">
    <citation type="journal article" date="2021" name="Arch. Microbiol.">
        <title>Harenicola maris gen. nov., sp. nov. isolated from the Sea of Japan shallow sediments.</title>
        <authorList>
            <person name="Romanenko L.A."/>
            <person name="Kurilenko V.V."/>
            <person name="Chernysheva N.Y."/>
            <person name="Tekutyeva L.A."/>
            <person name="Velansky P.V."/>
            <person name="Svetashev V.I."/>
            <person name="Isaeva M.P."/>
        </authorList>
    </citation>
    <scope>NUCLEOTIDE SEQUENCE [LARGE SCALE GENOMIC DNA]</scope>
    <source>
        <strain evidence="8 9">KMM 3653</strain>
    </source>
</reference>
<dbReference type="InterPro" id="IPR027417">
    <property type="entry name" value="P-loop_NTPase"/>
</dbReference>
<dbReference type="RefSeq" id="WP_327794623.1">
    <property type="nucleotide sequence ID" value="NZ_JADQAZ010000002.1"/>
</dbReference>
<dbReference type="SUPFAM" id="SSF52540">
    <property type="entry name" value="P-loop containing nucleoside triphosphate hydrolases"/>
    <property type="match status" value="1"/>
</dbReference>
<dbReference type="PANTHER" id="PTHR32071:SF117">
    <property type="entry name" value="PTS-DEPENDENT DIHYDROXYACETONE KINASE OPERON REGULATORY PROTEIN-RELATED"/>
    <property type="match status" value="1"/>
</dbReference>
<keyword evidence="3" id="KW-0902">Two-component regulatory system</keyword>
<dbReference type="InterPro" id="IPR002197">
    <property type="entry name" value="HTH_Fis"/>
</dbReference>
<keyword evidence="5" id="KW-0238">DNA-binding</keyword>
<dbReference type="Pfam" id="PF00158">
    <property type="entry name" value="Sigma54_activat"/>
    <property type="match status" value="1"/>
</dbReference>
<organism evidence="8 9">
    <name type="scientific">Harenicola maris</name>
    <dbReference type="NCBI Taxonomy" id="2841044"/>
    <lineage>
        <taxon>Bacteria</taxon>
        <taxon>Pseudomonadati</taxon>
        <taxon>Pseudomonadota</taxon>
        <taxon>Alphaproteobacteria</taxon>
        <taxon>Rhodobacterales</taxon>
        <taxon>Paracoccaceae</taxon>
        <taxon>Harenicola</taxon>
    </lineage>
</organism>
<evidence type="ECO:0000313" key="8">
    <source>
        <dbReference type="EMBL" id="MBT0958422.1"/>
    </source>
</evidence>
<keyword evidence="6" id="KW-0804">Transcription</keyword>